<sequence length="67" mass="7377">MTALVRLKGAGHARRTGKELYHQCSNIICSCTFITTETVESFIVSPGEVVPAPPHPTQSGQQQIHWM</sequence>
<dbReference type="AlphaFoldDB" id="A0A9Q2ZVF1"/>
<organism evidence="1 2">
    <name type="scientific">Enterobacter hormaechei subsp. hoffmannii</name>
    <dbReference type="NCBI Taxonomy" id="1812934"/>
    <lineage>
        <taxon>Bacteria</taxon>
        <taxon>Pseudomonadati</taxon>
        <taxon>Pseudomonadota</taxon>
        <taxon>Gammaproteobacteria</taxon>
        <taxon>Enterobacterales</taxon>
        <taxon>Enterobacteriaceae</taxon>
        <taxon>Enterobacter</taxon>
        <taxon>Enterobacter cloacae complex</taxon>
    </lineage>
</organism>
<evidence type="ECO:0000313" key="1">
    <source>
        <dbReference type="EMBL" id="MBT1779469.1"/>
    </source>
</evidence>
<reference evidence="1" key="1">
    <citation type="submission" date="2021-05" db="EMBL/GenBank/DDBJ databases">
        <title>The batch submission of Enterobacter spp. strains.</title>
        <authorList>
            <person name="Wei L."/>
            <person name="Wang C."/>
            <person name="Feng Y."/>
            <person name="Zong Z."/>
        </authorList>
    </citation>
    <scope>NUCLEOTIDE SEQUENCE</scope>
    <source>
        <strain evidence="1">090086</strain>
    </source>
</reference>
<dbReference type="PROSITE" id="PS51257">
    <property type="entry name" value="PROKAR_LIPOPROTEIN"/>
    <property type="match status" value="1"/>
</dbReference>
<accession>A0A9Q2ZVF1</accession>
<dbReference type="RefSeq" id="WP_071881511.1">
    <property type="nucleotide sequence ID" value="NZ_CP027142.1"/>
</dbReference>
<dbReference type="Pfam" id="PF04606">
    <property type="entry name" value="Ogr_Delta"/>
    <property type="match status" value="1"/>
</dbReference>
<dbReference type="EMBL" id="JAHEVK010000035">
    <property type="protein sequence ID" value="MBT1779469.1"/>
    <property type="molecule type" value="Genomic_DNA"/>
</dbReference>
<evidence type="ECO:0000313" key="2">
    <source>
        <dbReference type="Proteomes" id="UP000742934"/>
    </source>
</evidence>
<dbReference type="InterPro" id="IPR007684">
    <property type="entry name" value="Znf_Ogr/Delta"/>
</dbReference>
<proteinExistence type="predicted"/>
<dbReference type="Proteomes" id="UP000742934">
    <property type="component" value="Unassembled WGS sequence"/>
</dbReference>
<protein>
    <submittedName>
        <fullName evidence="1">Ogr/Delta-like zinc finger family protein</fullName>
    </submittedName>
</protein>
<gene>
    <name evidence="1" type="ORF">KK080_22000</name>
</gene>
<name>A0A9Q2ZVF1_9ENTR</name>
<comment type="caution">
    <text evidence="1">The sequence shown here is derived from an EMBL/GenBank/DDBJ whole genome shotgun (WGS) entry which is preliminary data.</text>
</comment>